<sequence length="74" mass="8475">MNILSYVLIAFVSLCIGILIGKMSKYKQHGIFVMDDSENAETRWTLRLFVDPDDLPNGKNAIFKVIHETQRSCE</sequence>
<feature type="transmembrane region" description="Helical" evidence="1">
    <location>
        <begin position="6"/>
        <end position="24"/>
    </location>
</feature>
<proteinExistence type="predicted"/>
<keyword evidence="1" id="KW-0812">Transmembrane</keyword>
<keyword evidence="1" id="KW-0472">Membrane</keyword>
<keyword evidence="1" id="KW-1133">Transmembrane helix</keyword>
<protein>
    <submittedName>
        <fullName evidence="2">Uncharacterized protein</fullName>
    </submittedName>
</protein>
<dbReference type="EMBL" id="BK016174">
    <property type="protein sequence ID" value="DAF99897.1"/>
    <property type="molecule type" value="Genomic_DNA"/>
</dbReference>
<organism evidence="2">
    <name type="scientific">Siphoviridae sp. ctJT77</name>
    <dbReference type="NCBI Taxonomy" id="2825432"/>
    <lineage>
        <taxon>Viruses</taxon>
        <taxon>Duplodnaviria</taxon>
        <taxon>Heunggongvirae</taxon>
        <taxon>Uroviricota</taxon>
        <taxon>Caudoviricetes</taxon>
    </lineage>
</organism>
<evidence type="ECO:0000313" key="2">
    <source>
        <dbReference type="EMBL" id="DAF99897.1"/>
    </source>
</evidence>
<accession>A0A8S5UZH7</accession>
<evidence type="ECO:0000256" key="1">
    <source>
        <dbReference type="SAM" id="Phobius"/>
    </source>
</evidence>
<name>A0A8S5UZH7_9CAUD</name>
<reference evidence="2" key="1">
    <citation type="journal article" date="2021" name="Proc. Natl. Acad. Sci. U.S.A.">
        <title>A Catalog of Tens of Thousands of Viruses from Human Metagenomes Reveals Hidden Associations with Chronic Diseases.</title>
        <authorList>
            <person name="Tisza M.J."/>
            <person name="Buck C.B."/>
        </authorList>
    </citation>
    <scope>NUCLEOTIDE SEQUENCE</scope>
    <source>
        <strain evidence="2">CtJT77</strain>
    </source>
</reference>